<keyword evidence="2" id="KW-1185">Reference proteome</keyword>
<organism evidence="1 2">
    <name type="scientific">Colletotrichum navitas</name>
    <dbReference type="NCBI Taxonomy" id="681940"/>
    <lineage>
        <taxon>Eukaryota</taxon>
        <taxon>Fungi</taxon>
        <taxon>Dikarya</taxon>
        <taxon>Ascomycota</taxon>
        <taxon>Pezizomycotina</taxon>
        <taxon>Sordariomycetes</taxon>
        <taxon>Hypocreomycetidae</taxon>
        <taxon>Glomerellales</taxon>
        <taxon>Glomerellaceae</taxon>
        <taxon>Colletotrichum</taxon>
        <taxon>Colletotrichum graminicola species complex</taxon>
    </lineage>
</organism>
<reference evidence="1" key="1">
    <citation type="submission" date="2021-06" db="EMBL/GenBank/DDBJ databases">
        <title>Comparative genomics, transcriptomics and evolutionary studies reveal genomic signatures of adaptation to plant cell wall in hemibiotrophic fungi.</title>
        <authorList>
            <consortium name="DOE Joint Genome Institute"/>
            <person name="Baroncelli R."/>
            <person name="Diaz J.F."/>
            <person name="Benocci T."/>
            <person name="Peng M."/>
            <person name="Battaglia E."/>
            <person name="Haridas S."/>
            <person name="Andreopoulos W."/>
            <person name="Labutti K."/>
            <person name="Pangilinan J."/>
            <person name="Floch G.L."/>
            <person name="Makela M.R."/>
            <person name="Henrissat B."/>
            <person name="Grigoriev I.V."/>
            <person name="Crouch J.A."/>
            <person name="De Vries R.P."/>
            <person name="Sukno S.A."/>
            <person name="Thon M.R."/>
        </authorList>
    </citation>
    <scope>NUCLEOTIDE SEQUENCE</scope>
    <source>
        <strain evidence="1">CBS 125086</strain>
    </source>
</reference>
<comment type="caution">
    <text evidence="1">The sequence shown here is derived from an EMBL/GenBank/DDBJ whole genome shotgun (WGS) entry which is preliminary data.</text>
</comment>
<dbReference type="EMBL" id="JAHLJV010000034">
    <property type="protein sequence ID" value="KAK1590035.1"/>
    <property type="molecule type" value="Genomic_DNA"/>
</dbReference>
<dbReference type="RefSeq" id="XP_060413547.1">
    <property type="nucleotide sequence ID" value="XM_060557946.1"/>
</dbReference>
<sequence length="169" mass="18108">MVSEVLPRSNPLSHLTRHLVKGSSTGDPVEVAFDPLPTSFRLALGSPTMAITHKHHIFGSVWIIGNPGVEHSSHHQVQRGLGEVGLAGSGSRYRHRAGTACPRAGPGRPTALRTARYAPGGRVATEECRIWGRKARNMRLCISGRSSTQSRSPDQMGLVIQVPPIRGGA</sequence>
<evidence type="ECO:0000313" key="2">
    <source>
        <dbReference type="Proteomes" id="UP001230504"/>
    </source>
</evidence>
<protein>
    <submittedName>
        <fullName evidence="1">Uncharacterized protein</fullName>
    </submittedName>
</protein>
<name>A0AAD8PYM7_9PEZI</name>
<dbReference type="GeneID" id="85442186"/>
<evidence type="ECO:0000313" key="1">
    <source>
        <dbReference type="EMBL" id="KAK1590035.1"/>
    </source>
</evidence>
<dbReference type="Proteomes" id="UP001230504">
    <property type="component" value="Unassembled WGS sequence"/>
</dbReference>
<gene>
    <name evidence="1" type="ORF">LY79DRAFT_555645</name>
</gene>
<dbReference type="AlphaFoldDB" id="A0AAD8PYM7"/>
<accession>A0AAD8PYM7</accession>
<proteinExistence type="predicted"/>